<evidence type="ECO:0000313" key="2">
    <source>
        <dbReference type="Proteomes" id="UP001497453"/>
    </source>
</evidence>
<accession>A0ABP1DP96</accession>
<keyword evidence="2" id="KW-1185">Reference proteome</keyword>
<name>A0ABP1DP96_9APHY</name>
<dbReference type="EMBL" id="OZ037948">
    <property type="protein sequence ID" value="CAL1708893.1"/>
    <property type="molecule type" value="Genomic_DNA"/>
</dbReference>
<gene>
    <name evidence="1" type="ORF">GFSPODELE1_LOCUS7078</name>
</gene>
<protein>
    <submittedName>
        <fullName evidence="1">Uncharacterized protein</fullName>
    </submittedName>
</protein>
<proteinExistence type="predicted"/>
<organism evidence="1 2">
    <name type="scientific">Somion occarium</name>
    <dbReference type="NCBI Taxonomy" id="3059160"/>
    <lineage>
        <taxon>Eukaryota</taxon>
        <taxon>Fungi</taxon>
        <taxon>Dikarya</taxon>
        <taxon>Basidiomycota</taxon>
        <taxon>Agaricomycotina</taxon>
        <taxon>Agaricomycetes</taxon>
        <taxon>Polyporales</taxon>
        <taxon>Cerrenaceae</taxon>
        <taxon>Somion</taxon>
    </lineage>
</organism>
<dbReference type="Proteomes" id="UP001497453">
    <property type="component" value="Chromosome 5"/>
</dbReference>
<reference evidence="2" key="1">
    <citation type="submission" date="2024-04" db="EMBL/GenBank/DDBJ databases">
        <authorList>
            <person name="Shaw F."/>
            <person name="Minotto A."/>
        </authorList>
    </citation>
    <scope>NUCLEOTIDE SEQUENCE [LARGE SCALE GENOMIC DNA]</scope>
</reference>
<evidence type="ECO:0000313" key="1">
    <source>
        <dbReference type="EMBL" id="CAL1708893.1"/>
    </source>
</evidence>
<sequence>MAFAQSTPSPVHLDTYMAKHADPPTWERIDTSSVGETTMSQEYSASDERHTPYRGAYIPRVTSRWAFAQKPVRTSAANEVSRWPPPLSRSPSFCFNPFGDSEGPAVGPAHFAPAPIPRSMYVPGRASLALHDPNDTVYVPSPRQCEWVPLRSTDATYSGIGVHRLVDEPVADQNAVTRPQTIQRELIFTHRLTPAYALAHFAVPAVSQPSGSTATTLYDDEADEDDFVLRALQLPWLEYNLIDVEEFTPPTTPPLSPSTLADDEEDLTVLEKEEELREWQEASPLARDVICLPTGCSLNGKCLCILFIGRSKVGRSCGLPL</sequence>